<evidence type="ECO:0000313" key="3">
    <source>
        <dbReference type="Proteomes" id="UP001151760"/>
    </source>
</evidence>
<sequence length="149" mass="17503">MSTYLKNMAGYKHNQLKSKMKGSKPKAEGSSKRAGEELESDNSKKQRIDEHDDQEEVEMKKHMEIVQDDKVAIDDIPLATKPPIIVEWNIIKMERWILQLIRADGSLKRYSSMIRMLQNINREDLETLWKLVKAKHGNTRPYEAYERVF</sequence>
<name>A0ABQ5A3B5_9ASTR</name>
<protein>
    <submittedName>
        <fullName evidence="2">Uncharacterized protein</fullName>
    </submittedName>
</protein>
<dbReference type="Proteomes" id="UP001151760">
    <property type="component" value="Unassembled WGS sequence"/>
</dbReference>
<gene>
    <name evidence="2" type="ORF">Tco_0803064</name>
</gene>
<feature type="compositionally biased region" description="Basic residues" evidence="1">
    <location>
        <begin position="14"/>
        <end position="24"/>
    </location>
</feature>
<evidence type="ECO:0000256" key="1">
    <source>
        <dbReference type="SAM" id="MobiDB-lite"/>
    </source>
</evidence>
<evidence type="ECO:0000313" key="2">
    <source>
        <dbReference type="EMBL" id="GJS96096.1"/>
    </source>
</evidence>
<reference evidence="2" key="1">
    <citation type="journal article" date="2022" name="Int. J. Mol. Sci.">
        <title>Draft Genome of Tanacetum Coccineum: Genomic Comparison of Closely Related Tanacetum-Family Plants.</title>
        <authorList>
            <person name="Yamashiro T."/>
            <person name="Shiraishi A."/>
            <person name="Nakayama K."/>
            <person name="Satake H."/>
        </authorList>
    </citation>
    <scope>NUCLEOTIDE SEQUENCE</scope>
</reference>
<feature type="compositionally biased region" description="Basic and acidic residues" evidence="1">
    <location>
        <begin position="25"/>
        <end position="50"/>
    </location>
</feature>
<organism evidence="2 3">
    <name type="scientific">Tanacetum coccineum</name>
    <dbReference type="NCBI Taxonomy" id="301880"/>
    <lineage>
        <taxon>Eukaryota</taxon>
        <taxon>Viridiplantae</taxon>
        <taxon>Streptophyta</taxon>
        <taxon>Embryophyta</taxon>
        <taxon>Tracheophyta</taxon>
        <taxon>Spermatophyta</taxon>
        <taxon>Magnoliopsida</taxon>
        <taxon>eudicotyledons</taxon>
        <taxon>Gunneridae</taxon>
        <taxon>Pentapetalae</taxon>
        <taxon>asterids</taxon>
        <taxon>campanulids</taxon>
        <taxon>Asterales</taxon>
        <taxon>Asteraceae</taxon>
        <taxon>Asteroideae</taxon>
        <taxon>Anthemideae</taxon>
        <taxon>Anthemidinae</taxon>
        <taxon>Tanacetum</taxon>
    </lineage>
</organism>
<comment type="caution">
    <text evidence="2">The sequence shown here is derived from an EMBL/GenBank/DDBJ whole genome shotgun (WGS) entry which is preliminary data.</text>
</comment>
<dbReference type="EMBL" id="BQNB010011861">
    <property type="protein sequence ID" value="GJS96096.1"/>
    <property type="molecule type" value="Genomic_DNA"/>
</dbReference>
<proteinExistence type="predicted"/>
<keyword evidence="3" id="KW-1185">Reference proteome</keyword>
<feature type="region of interest" description="Disordered" evidence="1">
    <location>
        <begin position="1"/>
        <end position="55"/>
    </location>
</feature>
<reference evidence="2" key="2">
    <citation type="submission" date="2022-01" db="EMBL/GenBank/DDBJ databases">
        <authorList>
            <person name="Yamashiro T."/>
            <person name="Shiraishi A."/>
            <person name="Satake H."/>
            <person name="Nakayama K."/>
        </authorList>
    </citation>
    <scope>NUCLEOTIDE SEQUENCE</scope>
</reference>
<accession>A0ABQ5A3B5</accession>